<accession>A0A0A0HPU9</accession>
<organism evidence="12 13">
    <name type="scientific">Roseovarius mucosus DSM 17069</name>
    <dbReference type="NCBI Taxonomy" id="1288298"/>
    <lineage>
        <taxon>Bacteria</taxon>
        <taxon>Pseudomonadati</taxon>
        <taxon>Pseudomonadota</taxon>
        <taxon>Alphaproteobacteria</taxon>
        <taxon>Rhodobacterales</taxon>
        <taxon>Roseobacteraceae</taxon>
        <taxon>Roseovarius</taxon>
    </lineage>
</organism>
<comment type="caution">
    <text evidence="12">The sequence shown here is derived from an EMBL/GenBank/DDBJ whole genome shotgun (WGS) entry which is preliminary data.</text>
</comment>
<evidence type="ECO:0000256" key="7">
    <source>
        <dbReference type="ARBA" id="ARBA00023098"/>
    </source>
</evidence>
<reference evidence="12 13" key="1">
    <citation type="submission" date="2013-01" db="EMBL/GenBank/DDBJ databases">
        <authorList>
            <person name="Fiebig A."/>
            <person name="Goeker M."/>
            <person name="Klenk H.-P.P."/>
        </authorList>
    </citation>
    <scope>NUCLEOTIDE SEQUENCE [LARGE SCALE GENOMIC DNA]</scope>
    <source>
        <strain evidence="12 13">DSM 17069</strain>
    </source>
</reference>
<comment type="pathway">
    <text evidence="1 10">Lipid metabolism; malonyl-CoA biosynthesis; malonyl-CoA from acetyl-CoA: step 1/1.</text>
</comment>
<dbReference type="InterPro" id="IPR029045">
    <property type="entry name" value="ClpP/crotonase-like_dom_sf"/>
</dbReference>
<dbReference type="HAMAP" id="MF_00823">
    <property type="entry name" value="AcetylCoA_CT_alpha"/>
    <property type="match status" value="1"/>
</dbReference>
<dbReference type="Gene3D" id="3.90.226.10">
    <property type="entry name" value="2-enoyl-CoA Hydratase, Chain A, domain 1"/>
    <property type="match status" value="1"/>
</dbReference>
<evidence type="ECO:0000256" key="9">
    <source>
        <dbReference type="ARBA" id="ARBA00049152"/>
    </source>
</evidence>
<comment type="function">
    <text evidence="10">Component of the acetyl coenzyme A carboxylase (ACC) complex. First, biotin carboxylase catalyzes the carboxylation of biotin on its carrier protein (BCCP) and then the CO(2) group is transferred by the carboxyltransferase to acetyl-CoA to form malonyl-CoA.</text>
</comment>
<dbReference type="HOGENOM" id="CLU_015486_0_2_5"/>
<dbReference type="EMBL" id="AONH01000004">
    <property type="protein sequence ID" value="KGM88986.1"/>
    <property type="molecule type" value="Genomic_DNA"/>
</dbReference>
<dbReference type="NCBIfam" id="TIGR00513">
    <property type="entry name" value="accA"/>
    <property type="match status" value="1"/>
</dbReference>
<evidence type="ECO:0000256" key="1">
    <source>
        <dbReference type="ARBA" id="ARBA00004956"/>
    </source>
</evidence>
<gene>
    <name evidence="10" type="primary">accA</name>
    <name evidence="12" type="ORF">rosmuc_00952</name>
</gene>
<proteinExistence type="inferred from homology"/>
<dbReference type="GO" id="GO:2001295">
    <property type="term" value="P:malonyl-CoA biosynthetic process"/>
    <property type="evidence" value="ECO:0007669"/>
    <property type="project" value="UniProtKB-UniRule"/>
</dbReference>
<evidence type="ECO:0000256" key="2">
    <source>
        <dbReference type="ARBA" id="ARBA00022516"/>
    </source>
</evidence>
<evidence type="ECO:0000256" key="5">
    <source>
        <dbReference type="ARBA" id="ARBA00022832"/>
    </source>
</evidence>
<comment type="subunit">
    <text evidence="10">Acetyl-CoA carboxylase is a heterohexamer composed of biotin carboxyl carrier protein (AccB), biotin carboxylase (AccC) and two subunits each of ACCase subunit alpha (AccA) and ACCase subunit beta (AccD).</text>
</comment>
<keyword evidence="3 10" id="KW-0808">Transferase</keyword>
<dbReference type="PANTHER" id="PTHR42853:SF3">
    <property type="entry name" value="ACETYL-COENZYME A CARBOXYLASE CARBOXYL TRANSFERASE SUBUNIT ALPHA, CHLOROPLASTIC"/>
    <property type="match status" value="1"/>
</dbReference>
<keyword evidence="6 10" id="KW-0067">ATP-binding</keyword>
<keyword evidence="7 10" id="KW-0443">Lipid metabolism</keyword>
<dbReference type="InterPro" id="IPR001095">
    <property type="entry name" value="Acetyl_CoA_COase_a_su"/>
</dbReference>
<evidence type="ECO:0000256" key="8">
    <source>
        <dbReference type="ARBA" id="ARBA00023160"/>
    </source>
</evidence>
<dbReference type="OrthoDB" id="9808023at2"/>
<evidence type="ECO:0000259" key="11">
    <source>
        <dbReference type="PROSITE" id="PS50989"/>
    </source>
</evidence>
<name>A0A0A0HPU9_9RHOB</name>
<evidence type="ECO:0000256" key="3">
    <source>
        <dbReference type="ARBA" id="ARBA00022679"/>
    </source>
</evidence>
<dbReference type="PRINTS" id="PR01069">
    <property type="entry name" value="ACCCTRFRASEA"/>
</dbReference>
<dbReference type="STRING" id="215743.ROSMUCSMR3_01004"/>
<dbReference type="GO" id="GO:0016743">
    <property type="term" value="F:carboxyl- or carbamoyltransferase activity"/>
    <property type="evidence" value="ECO:0007669"/>
    <property type="project" value="UniProtKB-UniRule"/>
</dbReference>
<evidence type="ECO:0000256" key="4">
    <source>
        <dbReference type="ARBA" id="ARBA00022741"/>
    </source>
</evidence>
<keyword evidence="2 10" id="KW-0444">Lipid biosynthesis</keyword>
<dbReference type="AlphaFoldDB" id="A0A0A0HPU9"/>
<dbReference type="eggNOG" id="COG0825">
    <property type="taxonomic scope" value="Bacteria"/>
</dbReference>
<keyword evidence="10" id="KW-0963">Cytoplasm</keyword>
<feature type="domain" description="CoA carboxyltransferase C-terminal" evidence="11">
    <location>
        <begin position="39"/>
        <end position="293"/>
    </location>
</feature>
<comment type="subcellular location">
    <subcellularLocation>
        <location evidence="10">Cytoplasm</location>
    </subcellularLocation>
</comment>
<dbReference type="Pfam" id="PF03255">
    <property type="entry name" value="ACCA"/>
    <property type="match status" value="1"/>
</dbReference>
<dbReference type="EC" id="2.1.3.15" evidence="10"/>
<dbReference type="GO" id="GO:0003989">
    <property type="term" value="F:acetyl-CoA carboxylase activity"/>
    <property type="evidence" value="ECO:0007669"/>
    <property type="project" value="InterPro"/>
</dbReference>
<keyword evidence="5 10" id="KW-0276">Fatty acid metabolism</keyword>
<dbReference type="InterPro" id="IPR011763">
    <property type="entry name" value="COA_CT_C"/>
</dbReference>
<evidence type="ECO:0000313" key="12">
    <source>
        <dbReference type="EMBL" id="KGM88986.1"/>
    </source>
</evidence>
<dbReference type="GO" id="GO:0006633">
    <property type="term" value="P:fatty acid biosynthetic process"/>
    <property type="evidence" value="ECO:0007669"/>
    <property type="project" value="UniProtKB-KW"/>
</dbReference>
<dbReference type="PANTHER" id="PTHR42853">
    <property type="entry name" value="ACETYL-COENZYME A CARBOXYLASE CARBOXYL TRANSFERASE SUBUNIT ALPHA"/>
    <property type="match status" value="1"/>
</dbReference>
<evidence type="ECO:0000256" key="6">
    <source>
        <dbReference type="ARBA" id="ARBA00022840"/>
    </source>
</evidence>
<protein>
    <recommendedName>
        <fullName evidence="10">Acetyl-coenzyme A carboxylase carboxyl transferase subunit alpha</fullName>
        <shortName evidence="10">ACCase subunit alpha</shortName>
        <shortName evidence="10">Acetyl-CoA carboxylase carboxyltransferase subunit alpha</shortName>
        <ecNumber evidence="10">2.1.3.15</ecNumber>
    </recommendedName>
</protein>
<dbReference type="PROSITE" id="PS50989">
    <property type="entry name" value="COA_CT_CTER"/>
    <property type="match status" value="1"/>
</dbReference>
<dbReference type="PATRIC" id="fig|1288298.3.peg.965"/>
<dbReference type="NCBIfam" id="NF004344">
    <property type="entry name" value="PRK05724.1"/>
    <property type="match status" value="1"/>
</dbReference>
<evidence type="ECO:0000256" key="10">
    <source>
        <dbReference type="HAMAP-Rule" id="MF_00823"/>
    </source>
</evidence>
<keyword evidence="8 10" id="KW-0275">Fatty acid biosynthesis</keyword>
<sequence>MTNYLDFEKPLAEIEGKAEELRAIARGNAEMNVEAEAAALDAKAAEMLRDLYKSLTPWRKCQVARHPDRPHCRDYIEALFSDYTPLAGDRAFGEDHAIMGGLARINGRPVMVIGHEKGNDTKSRIARNFGMARPEGYRKAVRLMQMADRFGLPVVTLVDTPGAYPGKGAEERGQSEAIARATETCLAIGVPLVSVIIGEGGSGGAVAFASANRVAMLEHSVYSVISPEGCASILWKDSEKMREAAEALRLTAQDLTRLGVADRVIDEPLGGAHRDPVSAIAAVGRTIEAMLSELAEKDRAALIKDRREKFLRMGSKGLAA</sequence>
<comment type="catalytic activity">
    <reaction evidence="9 10">
        <text>N(6)-carboxybiotinyl-L-lysyl-[protein] + acetyl-CoA = N(6)-biotinyl-L-lysyl-[protein] + malonyl-CoA</text>
        <dbReference type="Rhea" id="RHEA:54728"/>
        <dbReference type="Rhea" id="RHEA-COMP:10505"/>
        <dbReference type="Rhea" id="RHEA-COMP:10506"/>
        <dbReference type="ChEBI" id="CHEBI:57288"/>
        <dbReference type="ChEBI" id="CHEBI:57384"/>
        <dbReference type="ChEBI" id="CHEBI:83144"/>
        <dbReference type="ChEBI" id="CHEBI:83145"/>
        <dbReference type="EC" id="2.1.3.15"/>
    </reaction>
</comment>
<keyword evidence="4 10" id="KW-0547">Nucleotide-binding</keyword>
<dbReference type="GO" id="GO:0005524">
    <property type="term" value="F:ATP binding"/>
    <property type="evidence" value="ECO:0007669"/>
    <property type="project" value="UniProtKB-KW"/>
</dbReference>
<dbReference type="NCBIfam" id="NF041504">
    <property type="entry name" value="AccA_sub"/>
    <property type="match status" value="1"/>
</dbReference>
<evidence type="ECO:0000313" key="13">
    <source>
        <dbReference type="Proteomes" id="UP000030021"/>
    </source>
</evidence>
<dbReference type="GO" id="GO:0009317">
    <property type="term" value="C:acetyl-CoA carboxylase complex"/>
    <property type="evidence" value="ECO:0007669"/>
    <property type="project" value="InterPro"/>
</dbReference>
<dbReference type="Proteomes" id="UP000030021">
    <property type="component" value="Unassembled WGS sequence"/>
</dbReference>
<comment type="similarity">
    <text evidence="10">Belongs to the AccA family.</text>
</comment>
<keyword evidence="12" id="KW-0436">Ligase</keyword>
<dbReference type="RefSeq" id="WP_037270502.1">
    <property type="nucleotide sequence ID" value="NZ_KN293977.1"/>
</dbReference>
<dbReference type="SUPFAM" id="SSF52096">
    <property type="entry name" value="ClpP/crotonase"/>
    <property type="match status" value="1"/>
</dbReference>
<dbReference type="UniPathway" id="UPA00655">
    <property type="reaction ID" value="UER00711"/>
</dbReference>